<evidence type="ECO:0000313" key="6">
    <source>
        <dbReference type="Proteomes" id="UP001139028"/>
    </source>
</evidence>
<evidence type="ECO:0000256" key="1">
    <source>
        <dbReference type="ARBA" id="ARBA00022490"/>
    </source>
</evidence>
<evidence type="ECO:0000256" key="2">
    <source>
        <dbReference type="ARBA" id="ARBA00022845"/>
    </source>
</evidence>
<dbReference type="SUPFAM" id="SSF117130">
    <property type="entry name" value="CsrA-like"/>
    <property type="match status" value="1"/>
</dbReference>
<evidence type="ECO:0000256" key="3">
    <source>
        <dbReference type="ARBA" id="ARBA00022884"/>
    </source>
</evidence>
<dbReference type="InterPro" id="IPR003751">
    <property type="entry name" value="CsrA"/>
</dbReference>
<dbReference type="InterPro" id="IPR036107">
    <property type="entry name" value="CsrA_sf"/>
</dbReference>
<dbReference type="Gene3D" id="2.60.40.4380">
    <property type="entry name" value="Translational regulator CsrA"/>
    <property type="match status" value="1"/>
</dbReference>
<dbReference type="GO" id="GO:0045947">
    <property type="term" value="P:negative regulation of translational initiation"/>
    <property type="evidence" value="ECO:0007669"/>
    <property type="project" value="TreeGrafter"/>
</dbReference>
<evidence type="ECO:0000313" key="5">
    <source>
        <dbReference type="EMBL" id="MCO1337260.1"/>
    </source>
</evidence>
<reference evidence="5" key="1">
    <citation type="journal article" date="2022" name="Arch. Microbiol.">
        <title>Microbulbifer okhotskensis sp. nov., isolated from a deep bottom sediment of the Okhotsk Sea.</title>
        <authorList>
            <person name="Romanenko L."/>
            <person name="Kurilenko V."/>
            <person name="Otstavnykh N."/>
            <person name="Velansky P."/>
            <person name="Isaeva M."/>
            <person name="Mikhailov V."/>
        </authorList>
    </citation>
    <scope>NUCLEOTIDE SEQUENCE</scope>
    <source>
        <strain evidence="5">OS29</strain>
    </source>
</reference>
<dbReference type="PANTHER" id="PTHR34984:SF1">
    <property type="entry name" value="CARBON STORAGE REGULATOR"/>
    <property type="match status" value="1"/>
</dbReference>
<keyword evidence="3" id="KW-0694">RNA-binding</keyword>
<sequence length="42" mass="4730">VLEVKGNQVKIGILAPKSLTVHREEIYIRIQKERALGDGNRS</sequence>
<dbReference type="Proteomes" id="UP001139028">
    <property type="component" value="Unassembled WGS sequence"/>
</dbReference>
<dbReference type="GO" id="GO:0006109">
    <property type="term" value="P:regulation of carbohydrate metabolic process"/>
    <property type="evidence" value="ECO:0007669"/>
    <property type="project" value="InterPro"/>
</dbReference>
<protein>
    <submittedName>
        <fullName evidence="5">Carbon storage regulator</fullName>
    </submittedName>
</protein>
<gene>
    <name evidence="5" type="ORF">MO867_23350</name>
</gene>
<comment type="caution">
    <text evidence="5">The sequence shown here is derived from an EMBL/GenBank/DDBJ whole genome shotgun (WGS) entry which is preliminary data.</text>
</comment>
<keyword evidence="2" id="KW-0810">Translation regulation</keyword>
<name>A0A9X2J8V0_9GAMM</name>
<proteinExistence type="predicted"/>
<dbReference type="GO" id="GO:0006402">
    <property type="term" value="P:mRNA catabolic process"/>
    <property type="evidence" value="ECO:0007669"/>
    <property type="project" value="InterPro"/>
</dbReference>
<accession>A0A9X2J8V0</accession>
<evidence type="ECO:0000256" key="4">
    <source>
        <dbReference type="ARBA" id="ARBA00023159"/>
    </source>
</evidence>
<dbReference type="GO" id="GO:0005829">
    <property type="term" value="C:cytosol"/>
    <property type="evidence" value="ECO:0007669"/>
    <property type="project" value="TreeGrafter"/>
</dbReference>
<keyword evidence="4" id="KW-0010">Activator</keyword>
<keyword evidence="6" id="KW-1185">Reference proteome</keyword>
<dbReference type="PANTHER" id="PTHR34984">
    <property type="entry name" value="CARBON STORAGE REGULATOR"/>
    <property type="match status" value="1"/>
</dbReference>
<organism evidence="5 6">
    <name type="scientific">Microbulbifer okhotskensis</name>
    <dbReference type="NCBI Taxonomy" id="2926617"/>
    <lineage>
        <taxon>Bacteria</taxon>
        <taxon>Pseudomonadati</taxon>
        <taxon>Pseudomonadota</taxon>
        <taxon>Gammaproteobacteria</taxon>
        <taxon>Cellvibrionales</taxon>
        <taxon>Microbulbiferaceae</taxon>
        <taxon>Microbulbifer</taxon>
    </lineage>
</organism>
<dbReference type="AlphaFoldDB" id="A0A9X2J8V0"/>
<dbReference type="EMBL" id="JALBWM010000586">
    <property type="protein sequence ID" value="MCO1337260.1"/>
    <property type="molecule type" value="Genomic_DNA"/>
</dbReference>
<dbReference type="GO" id="GO:0048027">
    <property type="term" value="F:mRNA 5'-UTR binding"/>
    <property type="evidence" value="ECO:0007669"/>
    <property type="project" value="TreeGrafter"/>
</dbReference>
<dbReference type="Pfam" id="PF02599">
    <property type="entry name" value="CsrA"/>
    <property type="match status" value="1"/>
</dbReference>
<keyword evidence="1" id="KW-0963">Cytoplasm</keyword>
<feature type="non-terminal residue" evidence="5">
    <location>
        <position position="1"/>
    </location>
</feature>
<dbReference type="RefSeq" id="WP_252473554.1">
    <property type="nucleotide sequence ID" value="NZ_JALBWM010000586.1"/>
</dbReference>